<dbReference type="Pfam" id="PF07386">
    <property type="entry name" value="DUF1499"/>
    <property type="match status" value="1"/>
</dbReference>
<organism evidence="2 3">
    <name type="scientific">Chelatococcus caeni</name>
    <dbReference type="NCBI Taxonomy" id="1348468"/>
    <lineage>
        <taxon>Bacteria</taxon>
        <taxon>Pseudomonadati</taxon>
        <taxon>Pseudomonadota</taxon>
        <taxon>Alphaproteobacteria</taxon>
        <taxon>Hyphomicrobiales</taxon>
        <taxon>Chelatococcaceae</taxon>
        <taxon>Chelatococcus</taxon>
    </lineage>
</organism>
<evidence type="ECO:0000256" key="1">
    <source>
        <dbReference type="SAM" id="Phobius"/>
    </source>
</evidence>
<feature type="transmembrane region" description="Helical" evidence="1">
    <location>
        <begin position="20"/>
        <end position="39"/>
    </location>
</feature>
<dbReference type="InterPro" id="IPR010865">
    <property type="entry name" value="DUF1499"/>
</dbReference>
<proteinExistence type="predicted"/>
<evidence type="ECO:0000313" key="2">
    <source>
        <dbReference type="EMBL" id="MBB4015374.1"/>
    </source>
</evidence>
<accession>A0A840BRM0</accession>
<gene>
    <name evidence="2" type="ORF">GGR16_000380</name>
</gene>
<protein>
    <submittedName>
        <fullName evidence="2">Uncharacterized protein (DUF1499 family)</fullName>
    </submittedName>
</protein>
<keyword evidence="1" id="KW-1133">Transmembrane helix</keyword>
<comment type="caution">
    <text evidence="2">The sequence shown here is derived from an EMBL/GenBank/DDBJ whole genome shotgun (WGS) entry which is preliminary data.</text>
</comment>
<dbReference type="AlphaFoldDB" id="A0A840BRM0"/>
<feature type="transmembrane region" description="Helical" evidence="1">
    <location>
        <begin position="78"/>
        <end position="100"/>
    </location>
</feature>
<sequence length="260" mass="28265">MRRLIVEEPLSQAAVWSRRLGWFALLVAAAGVLLTRLQLVEWFAGLSVIASAVALALLALALSVTALVFIWQEGQQGLALAVRGGVLALVVLGWPAFLGFKAVVLPRMNDISTDVVDPPAFSRSAQVLAARAGHVPREIATDERLPQRDAYADVVPIYAELSPEDALSVAERTARTLGWEIAEVRQPGGRTGRGQIDAVDHTLLLRFPDDIAIRVTPRAEGTKVDVRSVSRYGVHDFGVNAERIARFIAEFELQARAAQF</sequence>
<dbReference type="Proteomes" id="UP000577362">
    <property type="component" value="Unassembled WGS sequence"/>
</dbReference>
<feature type="transmembrane region" description="Helical" evidence="1">
    <location>
        <begin position="45"/>
        <end position="71"/>
    </location>
</feature>
<reference evidence="2 3" key="1">
    <citation type="submission" date="2020-08" db="EMBL/GenBank/DDBJ databases">
        <title>Genomic Encyclopedia of Type Strains, Phase IV (KMG-IV): sequencing the most valuable type-strain genomes for metagenomic binning, comparative biology and taxonomic classification.</title>
        <authorList>
            <person name="Goeker M."/>
        </authorList>
    </citation>
    <scope>NUCLEOTIDE SEQUENCE [LARGE SCALE GENOMIC DNA]</scope>
    <source>
        <strain evidence="2 3">DSM 103737</strain>
    </source>
</reference>
<keyword evidence="3" id="KW-1185">Reference proteome</keyword>
<keyword evidence="1" id="KW-0472">Membrane</keyword>
<keyword evidence="1" id="KW-0812">Transmembrane</keyword>
<dbReference type="EMBL" id="JACIEN010000001">
    <property type="protein sequence ID" value="MBB4015374.1"/>
    <property type="molecule type" value="Genomic_DNA"/>
</dbReference>
<dbReference type="RefSeq" id="WP_026014852.1">
    <property type="nucleotide sequence ID" value="NZ_JACIEN010000001.1"/>
</dbReference>
<name>A0A840BRM0_9HYPH</name>
<evidence type="ECO:0000313" key="3">
    <source>
        <dbReference type="Proteomes" id="UP000577362"/>
    </source>
</evidence>